<protein>
    <submittedName>
        <fullName evidence="1">Uncharacterized protein</fullName>
    </submittedName>
</protein>
<dbReference type="OrthoDB" id="2793715at2759"/>
<feature type="non-terminal residue" evidence="1">
    <location>
        <position position="1"/>
    </location>
</feature>
<dbReference type="Proteomes" id="UP000313359">
    <property type="component" value="Unassembled WGS sequence"/>
</dbReference>
<gene>
    <name evidence="1" type="ORF">L227DRAFT_490581</name>
</gene>
<dbReference type="AlphaFoldDB" id="A0A5C2RNT1"/>
<reference evidence="1" key="1">
    <citation type="journal article" date="2018" name="Genome Biol. Evol.">
        <title>Genomics and development of Lentinus tigrinus, a white-rot wood-decaying mushroom with dimorphic fruiting bodies.</title>
        <authorList>
            <person name="Wu B."/>
            <person name="Xu Z."/>
            <person name="Knudson A."/>
            <person name="Carlson A."/>
            <person name="Chen N."/>
            <person name="Kovaka S."/>
            <person name="LaButti K."/>
            <person name="Lipzen A."/>
            <person name="Pennachio C."/>
            <person name="Riley R."/>
            <person name="Schakwitz W."/>
            <person name="Umezawa K."/>
            <person name="Ohm R.A."/>
            <person name="Grigoriev I.V."/>
            <person name="Nagy L.G."/>
            <person name="Gibbons J."/>
            <person name="Hibbett D."/>
        </authorList>
    </citation>
    <scope>NUCLEOTIDE SEQUENCE [LARGE SCALE GENOMIC DNA]</scope>
    <source>
        <strain evidence="1">ALCF2SS1-6</strain>
    </source>
</reference>
<evidence type="ECO:0000313" key="1">
    <source>
        <dbReference type="EMBL" id="RPD53302.1"/>
    </source>
</evidence>
<sequence length="146" mass="16250">LSHSIARMVTDLDHTCHQSVDPPNSVSLPVIQEVQTGRRGRPAKHIDRTFLQHALHMRSPTAVARLLNCSTQHVRRQALKHGLVPPGPPVFVNVHNPDGSTTRHHRTVTAPVSTLTDHQLDALVSHILTVFPHFGRRMIRGHLVSL</sequence>
<evidence type="ECO:0000313" key="2">
    <source>
        <dbReference type="Proteomes" id="UP000313359"/>
    </source>
</evidence>
<accession>A0A5C2RNT1</accession>
<keyword evidence="2" id="KW-1185">Reference proteome</keyword>
<organism evidence="1 2">
    <name type="scientific">Lentinus tigrinus ALCF2SS1-6</name>
    <dbReference type="NCBI Taxonomy" id="1328759"/>
    <lineage>
        <taxon>Eukaryota</taxon>
        <taxon>Fungi</taxon>
        <taxon>Dikarya</taxon>
        <taxon>Basidiomycota</taxon>
        <taxon>Agaricomycotina</taxon>
        <taxon>Agaricomycetes</taxon>
        <taxon>Polyporales</taxon>
        <taxon>Polyporaceae</taxon>
        <taxon>Lentinus</taxon>
    </lineage>
</organism>
<proteinExistence type="predicted"/>
<feature type="non-terminal residue" evidence="1">
    <location>
        <position position="146"/>
    </location>
</feature>
<dbReference type="STRING" id="1328759.A0A5C2RNT1"/>
<name>A0A5C2RNT1_9APHY</name>
<dbReference type="EMBL" id="ML122325">
    <property type="protein sequence ID" value="RPD53302.1"/>
    <property type="molecule type" value="Genomic_DNA"/>
</dbReference>